<dbReference type="CDD" id="cd06257">
    <property type="entry name" value="DnaJ"/>
    <property type="match status" value="1"/>
</dbReference>
<evidence type="ECO:0000256" key="1">
    <source>
        <dbReference type="SAM" id="MobiDB-lite"/>
    </source>
</evidence>
<accession>A0AA85AGX8</accession>
<dbReference type="InterPro" id="IPR036869">
    <property type="entry name" value="J_dom_sf"/>
</dbReference>
<dbReference type="Gene3D" id="1.10.287.110">
    <property type="entry name" value="DnaJ domain"/>
    <property type="match status" value="1"/>
</dbReference>
<feature type="domain" description="J" evidence="2">
    <location>
        <begin position="11"/>
        <end position="77"/>
    </location>
</feature>
<feature type="compositionally biased region" description="Polar residues" evidence="1">
    <location>
        <begin position="154"/>
        <end position="163"/>
    </location>
</feature>
<dbReference type="PROSITE" id="PS50076">
    <property type="entry name" value="DNAJ_2"/>
    <property type="match status" value="1"/>
</dbReference>
<dbReference type="InterPro" id="IPR052276">
    <property type="entry name" value="Diphthamide-biosynth_chaperone"/>
</dbReference>
<evidence type="ECO:0000313" key="4">
    <source>
        <dbReference type="WBParaSite" id="SMRG1_83280.1"/>
    </source>
</evidence>
<dbReference type="Pfam" id="PF00226">
    <property type="entry name" value="DnaJ"/>
    <property type="match status" value="1"/>
</dbReference>
<dbReference type="AlphaFoldDB" id="A0AA85AGX8"/>
<feature type="compositionally biased region" description="Basic and acidic residues" evidence="1">
    <location>
        <begin position="141"/>
        <end position="151"/>
    </location>
</feature>
<feature type="region of interest" description="Disordered" evidence="1">
    <location>
        <begin position="139"/>
        <end position="163"/>
    </location>
</feature>
<proteinExistence type="predicted"/>
<name>A0AA85AGX8_9TREM</name>
<dbReference type="SMART" id="SM00271">
    <property type="entry name" value="DnaJ"/>
    <property type="match status" value="1"/>
</dbReference>
<evidence type="ECO:0000259" key="2">
    <source>
        <dbReference type="PROSITE" id="PS50076"/>
    </source>
</evidence>
<dbReference type="InterPro" id="IPR001623">
    <property type="entry name" value="DnaJ_domain"/>
</dbReference>
<dbReference type="PANTHER" id="PTHR44240">
    <property type="entry name" value="DNAJ DOMAIN (PROKARYOTIC HEAT SHOCK PROTEIN)-RELATED"/>
    <property type="match status" value="1"/>
</dbReference>
<dbReference type="Proteomes" id="UP000050790">
    <property type="component" value="Unassembled WGS sequence"/>
</dbReference>
<dbReference type="WBParaSite" id="SMRG1_83280.1">
    <property type="protein sequence ID" value="SMRG1_83280.1"/>
    <property type="gene ID" value="SMRG1_83280"/>
</dbReference>
<feature type="region of interest" description="Disordered" evidence="1">
    <location>
        <begin position="335"/>
        <end position="362"/>
    </location>
</feature>
<dbReference type="SUPFAM" id="SSF46565">
    <property type="entry name" value="Chaperone J-domain"/>
    <property type="match status" value="1"/>
</dbReference>
<sequence>MDRINEIEFKQLCRLLQIQTDVTINDLRKAYYRLAKNYHPDKNIGNESSTTHFILVNRAYQTLCNELHHRNIKHSLEVCKNSKWKEKKSSIVEQFLSDLQRQDIDWPKSNDLYNEYDNTYSPIDKLLNHLLEATVLKGTHSKKEQTSEQKHRVNPSQPTYTTSNFRVHPEHQQESEIQVSSTNKKSIVSYCNDVNYLNSQNQSNLQANKFSEDCSIIQSKNTDLNEWINEAQHLLDNIKASRRLSRLSYTPCLNNRRNSEMEFTNLIPIIDNPDMMRCLICYRKFKIDVATKHVETCTRKGNGTNSLGSTTATGYSPISFRARQYAEDLQKRTLHKPTLTPNNQSKNEVQRRKSETEILKKT</sequence>
<reference evidence="4" key="1">
    <citation type="submission" date="2023-11" db="UniProtKB">
        <authorList>
            <consortium name="WormBaseParasite"/>
        </authorList>
    </citation>
    <scope>IDENTIFICATION</scope>
</reference>
<protein>
    <recommendedName>
        <fullName evidence="2">J domain-containing protein</fullName>
    </recommendedName>
</protein>
<dbReference type="PRINTS" id="PR00625">
    <property type="entry name" value="JDOMAIN"/>
</dbReference>
<feature type="compositionally biased region" description="Basic and acidic residues" evidence="1">
    <location>
        <begin position="348"/>
        <end position="362"/>
    </location>
</feature>
<dbReference type="PANTHER" id="PTHR44240:SF10">
    <property type="entry name" value="J DOMAIN-CONTAINING PROTEIN"/>
    <property type="match status" value="1"/>
</dbReference>
<organism evidence="3 4">
    <name type="scientific">Schistosoma margrebowiei</name>
    <dbReference type="NCBI Taxonomy" id="48269"/>
    <lineage>
        <taxon>Eukaryota</taxon>
        <taxon>Metazoa</taxon>
        <taxon>Spiralia</taxon>
        <taxon>Lophotrochozoa</taxon>
        <taxon>Platyhelminthes</taxon>
        <taxon>Trematoda</taxon>
        <taxon>Digenea</taxon>
        <taxon>Strigeidida</taxon>
        <taxon>Schistosomatoidea</taxon>
        <taxon>Schistosomatidae</taxon>
        <taxon>Schistosoma</taxon>
    </lineage>
</organism>
<evidence type="ECO:0000313" key="3">
    <source>
        <dbReference type="Proteomes" id="UP000050790"/>
    </source>
</evidence>